<sequence length="679" mass="75043">MSLFRIPGEVSSSSDGTENRDDGANASQEDLDQLSRINTINSTSASEQSGRQTPLLTRPDMSRDDNRVRDLVLHSLLEDKALREAAAHLGKDVSDPEVQARGREMYKALSRQLSGSNNVDESFASDEMRPHRAAAQEGIQAATRVHLTGLPATAATGDSLALIPQNMPLPMSDLFSSPLRRLLQNYSGVQTDRYVREFIELELVGKGGYGKVYKVRHKLDNSVYAIKRIKVSTARLQRIHENTPQEMENLLQEVRALAQFDNVNIVRYHNAWLEFTPGTPGVSIPMSTPSAFQRRRFIQDASSFSTSFGEVGELSAKFSDISFGGQFSAHSQDYNDIVFENSNTDVVAEDEDEAGNPSLHTLDRTSTGRNRRASQASHMTNATIPSTQSGRGTVETDNSEDDEDVETIPRTHHPHSQEPTSDFSESMLSNSDAPHLVSQRIAGPILTLNVQMSLYDTSLEAFLSPDQPCFSTNPDIRHCFHPCITLELLTHILSGVQYLHGKRVVHRDLKPANIFISLSTDRLPPPGSVDLCTCHKCPSFGSAVRTAQHITPRIGDFGLVAALGDNYLVPTPETAPKPVGTEFYRPPRGGSVSEKLDVFALGIVAFEMLSKFNTRSERVHALMGFRRGEFPGGFAESMGECGEKVRELLQGMVHGNEQERLGCEDVRREVEELVKALRR</sequence>
<feature type="region of interest" description="Disordered" evidence="7">
    <location>
        <begin position="347"/>
        <end position="430"/>
    </location>
</feature>
<dbReference type="GO" id="GO:0004694">
    <property type="term" value="F:eukaryotic translation initiation factor 2alpha kinase activity"/>
    <property type="evidence" value="ECO:0007669"/>
    <property type="project" value="TreeGrafter"/>
</dbReference>
<keyword evidence="2 6" id="KW-0547">Nucleotide-binding</keyword>
<feature type="compositionally biased region" description="Polar residues" evidence="7">
    <location>
        <begin position="417"/>
        <end position="430"/>
    </location>
</feature>
<evidence type="ECO:0000313" key="10">
    <source>
        <dbReference type="Proteomes" id="UP000799757"/>
    </source>
</evidence>
<dbReference type="GO" id="GO:0005737">
    <property type="term" value="C:cytoplasm"/>
    <property type="evidence" value="ECO:0007669"/>
    <property type="project" value="TreeGrafter"/>
</dbReference>
<dbReference type="Pfam" id="PF00069">
    <property type="entry name" value="Pkinase"/>
    <property type="match status" value="2"/>
</dbReference>
<dbReference type="InterPro" id="IPR050339">
    <property type="entry name" value="CC_SR_Kinase"/>
</dbReference>
<keyword evidence="10" id="KW-1185">Reference proteome</keyword>
<dbReference type="PROSITE" id="PS00108">
    <property type="entry name" value="PROTEIN_KINASE_ST"/>
    <property type="match status" value="1"/>
</dbReference>
<dbReference type="InterPro" id="IPR017441">
    <property type="entry name" value="Protein_kinase_ATP_BS"/>
</dbReference>
<evidence type="ECO:0000256" key="4">
    <source>
        <dbReference type="ARBA" id="ARBA00022840"/>
    </source>
</evidence>
<keyword evidence="1" id="KW-0808">Transferase</keyword>
<evidence type="ECO:0000256" key="2">
    <source>
        <dbReference type="ARBA" id="ARBA00022741"/>
    </source>
</evidence>
<dbReference type="GO" id="GO:0005634">
    <property type="term" value="C:nucleus"/>
    <property type="evidence" value="ECO:0007669"/>
    <property type="project" value="TreeGrafter"/>
</dbReference>
<feature type="region of interest" description="Disordered" evidence="7">
    <location>
        <begin position="1"/>
        <end position="63"/>
    </location>
</feature>
<dbReference type="Gene3D" id="3.30.200.20">
    <property type="entry name" value="Phosphorylase Kinase, domain 1"/>
    <property type="match status" value="1"/>
</dbReference>
<evidence type="ECO:0000256" key="5">
    <source>
        <dbReference type="ARBA" id="ARBA00037982"/>
    </source>
</evidence>
<name>A0A6A6XQ52_9PLEO</name>
<dbReference type="InterPro" id="IPR008271">
    <property type="entry name" value="Ser/Thr_kinase_AS"/>
</dbReference>
<organism evidence="9 10">
    <name type="scientific">Melanomma pulvis-pyrius CBS 109.77</name>
    <dbReference type="NCBI Taxonomy" id="1314802"/>
    <lineage>
        <taxon>Eukaryota</taxon>
        <taxon>Fungi</taxon>
        <taxon>Dikarya</taxon>
        <taxon>Ascomycota</taxon>
        <taxon>Pezizomycotina</taxon>
        <taxon>Dothideomycetes</taxon>
        <taxon>Pleosporomycetidae</taxon>
        <taxon>Pleosporales</taxon>
        <taxon>Melanommataceae</taxon>
        <taxon>Melanomma</taxon>
    </lineage>
</organism>
<keyword evidence="4 6" id="KW-0067">ATP-binding</keyword>
<dbReference type="GO" id="GO:0005524">
    <property type="term" value="F:ATP binding"/>
    <property type="evidence" value="ECO:0007669"/>
    <property type="project" value="UniProtKB-UniRule"/>
</dbReference>
<dbReference type="EMBL" id="MU001779">
    <property type="protein sequence ID" value="KAF2798671.1"/>
    <property type="molecule type" value="Genomic_DNA"/>
</dbReference>
<feature type="compositionally biased region" description="Acidic residues" evidence="7">
    <location>
        <begin position="397"/>
        <end position="406"/>
    </location>
</feature>
<dbReference type="PROSITE" id="PS50011">
    <property type="entry name" value="PROTEIN_KINASE_DOM"/>
    <property type="match status" value="1"/>
</dbReference>
<evidence type="ECO:0000256" key="3">
    <source>
        <dbReference type="ARBA" id="ARBA00022777"/>
    </source>
</evidence>
<evidence type="ECO:0000256" key="6">
    <source>
        <dbReference type="PROSITE-ProRule" id="PRU10141"/>
    </source>
</evidence>
<keyword evidence="3 9" id="KW-0418">Kinase</keyword>
<dbReference type="PROSITE" id="PS00107">
    <property type="entry name" value="PROTEIN_KINASE_ATP"/>
    <property type="match status" value="1"/>
</dbReference>
<dbReference type="PANTHER" id="PTHR11042">
    <property type="entry name" value="EUKARYOTIC TRANSLATION INITIATION FACTOR 2-ALPHA KINASE EIF2-ALPHA KINASE -RELATED"/>
    <property type="match status" value="1"/>
</dbReference>
<evidence type="ECO:0000259" key="8">
    <source>
        <dbReference type="PROSITE" id="PS50011"/>
    </source>
</evidence>
<evidence type="ECO:0000313" key="9">
    <source>
        <dbReference type="EMBL" id="KAF2798671.1"/>
    </source>
</evidence>
<protein>
    <submittedName>
        <fullName evidence="9">Kinase-like protein</fullName>
    </submittedName>
</protein>
<evidence type="ECO:0000256" key="1">
    <source>
        <dbReference type="ARBA" id="ARBA00022679"/>
    </source>
</evidence>
<feature type="compositionally biased region" description="Polar residues" evidence="7">
    <location>
        <begin position="364"/>
        <end position="391"/>
    </location>
</feature>
<reference evidence="9" key="1">
    <citation type="journal article" date="2020" name="Stud. Mycol.">
        <title>101 Dothideomycetes genomes: a test case for predicting lifestyles and emergence of pathogens.</title>
        <authorList>
            <person name="Haridas S."/>
            <person name="Albert R."/>
            <person name="Binder M."/>
            <person name="Bloem J."/>
            <person name="Labutti K."/>
            <person name="Salamov A."/>
            <person name="Andreopoulos B."/>
            <person name="Baker S."/>
            <person name="Barry K."/>
            <person name="Bills G."/>
            <person name="Bluhm B."/>
            <person name="Cannon C."/>
            <person name="Castanera R."/>
            <person name="Culley D."/>
            <person name="Daum C."/>
            <person name="Ezra D."/>
            <person name="Gonzalez J."/>
            <person name="Henrissat B."/>
            <person name="Kuo A."/>
            <person name="Liang C."/>
            <person name="Lipzen A."/>
            <person name="Lutzoni F."/>
            <person name="Magnuson J."/>
            <person name="Mondo S."/>
            <person name="Nolan M."/>
            <person name="Ohm R."/>
            <person name="Pangilinan J."/>
            <person name="Park H.-J."/>
            <person name="Ramirez L."/>
            <person name="Alfaro M."/>
            <person name="Sun H."/>
            <person name="Tritt A."/>
            <person name="Yoshinaga Y."/>
            <person name="Zwiers L.-H."/>
            <person name="Turgeon B."/>
            <person name="Goodwin S."/>
            <person name="Spatafora J."/>
            <person name="Crous P."/>
            <person name="Grigoriev I."/>
        </authorList>
    </citation>
    <scope>NUCLEOTIDE SEQUENCE</scope>
    <source>
        <strain evidence="9">CBS 109.77</strain>
    </source>
</reference>
<feature type="binding site" evidence="6">
    <location>
        <position position="227"/>
    </location>
    <ligand>
        <name>ATP</name>
        <dbReference type="ChEBI" id="CHEBI:30616"/>
    </ligand>
</feature>
<dbReference type="SMART" id="SM00220">
    <property type="entry name" value="S_TKc"/>
    <property type="match status" value="1"/>
</dbReference>
<dbReference type="Proteomes" id="UP000799757">
    <property type="component" value="Unassembled WGS sequence"/>
</dbReference>
<comment type="similarity">
    <text evidence="5">Belongs to the protein kinase superfamily. Ser/Thr protein kinase family. GCN2 subfamily.</text>
</comment>
<proteinExistence type="inferred from homology"/>
<dbReference type="OrthoDB" id="1405469at2759"/>
<feature type="domain" description="Protein kinase" evidence="8">
    <location>
        <begin position="198"/>
        <end position="674"/>
    </location>
</feature>
<dbReference type="InterPro" id="IPR000719">
    <property type="entry name" value="Prot_kinase_dom"/>
</dbReference>
<feature type="compositionally biased region" description="Polar residues" evidence="7">
    <location>
        <begin position="35"/>
        <end position="55"/>
    </location>
</feature>
<dbReference type="PANTHER" id="PTHR11042:SF187">
    <property type="entry name" value="EUKARYOTIC TRANSLATION INITIATION FACTOR 2-ALPHA KINASE 2"/>
    <property type="match status" value="1"/>
</dbReference>
<dbReference type="AlphaFoldDB" id="A0A6A6XQ52"/>
<gene>
    <name evidence="9" type="ORF">K505DRAFT_405072</name>
</gene>
<dbReference type="InterPro" id="IPR011009">
    <property type="entry name" value="Kinase-like_dom_sf"/>
</dbReference>
<evidence type="ECO:0000256" key="7">
    <source>
        <dbReference type="SAM" id="MobiDB-lite"/>
    </source>
</evidence>
<accession>A0A6A6XQ52</accession>
<dbReference type="Gene3D" id="1.10.510.10">
    <property type="entry name" value="Transferase(Phosphotransferase) domain 1"/>
    <property type="match status" value="1"/>
</dbReference>
<dbReference type="SUPFAM" id="SSF56112">
    <property type="entry name" value="Protein kinase-like (PK-like)"/>
    <property type="match status" value="1"/>
</dbReference>